<dbReference type="AlphaFoldDB" id="A0A6G1GBG5"/>
<reference evidence="3 5" key="1">
    <citation type="submission" date="2020-01" db="EMBL/GenBank/DDBJ databases">
        <authorList>
            <consortium name="DOE Joint Genome Institute"/>
            <person name="Haridas S."/>
            <person name="Albert R."/>
            <person name="Binder M."/>
            <person name="Bloem J."/>
            <person name="Labutti K."/>
            <person name="Salamov A."/>
            <person name="Andreopoulos B."/>
            <person name="Baker S.E."/>
            <person name="Barry K."/>
            <person name="Bills G."/>
            <person name="Bluhm B.H."/>
            <person name="Cannon C."/>
            <person name="Castanera R."/>
            <person name="Culley D.E."/>
            <person name="Daum C."/>
            <person name="Ezra D."/>
            <person name="Gonzalez J.B."/>
            <person name="Henrissat B."/>
            <person name="Kuo A."/>
            <person name="Liang C."/>
            <person name="Lipzen A."/>
            <person name="Lutzoni F."/>
            <person name="Magnuson J."/>
            <person name="Mondo S."/>
            <person name="Nolan M."/>
            <person name="Ohm R."/>
            <person name="Pangilinan J."/>
            <person name="Park H.-J."/>
            <person name="Ramirez L."/>
            <person name="Alfaro M."/>
            <person name="Sun H."/>
            <person name="Tritt A."/>
            <person name="Yoshinaga Y."/>
            <person name="Zwiers L.-H."/>
            <person name="Turgeon B.G."/>
            <person name="Goodwin S.B."/>
            <person name="Spatafora J.W."/>
            <person name="Crous P.W."/>
            <person name="Grigoriev I.V."/>
        </authorList>
    </citation>
    <scope>NUCLEOTIDE SEQUENCE</scope>
    <source>
        <strain evidence="3 5">CBS 781.70</strain>
    </source>
</reference>
<dbReference type="Proteomes" id="UP000504638">
    <property type="component" value="Unplaced"/>
</dbReference>
<dbReference type="RefSeq" id="XP_033537068.1">
    <property type="nucleotide sequence ID" value="XM_033681010.1"/>
</dbReference>
<evidence type="ECO:0000313" key="4">
    <source>
        <dbReference type="Proteomes" id="UP000504638"/>
    </source>
</evidence>
<evidence type="ECO:0000313" key="5">
    <source>
        <dbReference type="RefSeq" id="XP_033537068.1"/>
    </source>
</evidence>
<gene>
    <name evidence="3 5" type="ORF">P152DRAFT_470871</name>
</gene>
<reference evidence="5" key="2">
    <citation type="submission" date="2020-04" db="EMBL/GenBank/DDBJ databases">
        <authorList>
            <consortium name="NCBI Genome Project"/>
        </authorList>
    </citation>
    <scope>NUCLEOTIDE SEQUENCE</scope>
    <source>
        <strain evidence="5">CBS 781.70</strain>
    </source>
</reference>
<name>A0A6G1GBG5_9PEZI</name>
<evidence type="ECO:0000313" key="3">
    <source>
        <dbReference type="EMBL" id="KAF1815437.1"/>
    </source>
</evidence>
<feature type="compositionally biased region" description="Polar residues" evidence="1">
    <location>
        <begin position="157"/>
        <end position="166"/>
    </location>
</feature>
<dbReference type="EMBL" id="ML975151">
    <property type="protein sequence ID" value="KAF1815437.1"/>
    <property type="molecule type" value="Genomic_DNA"/>
</dbReference>
<keyword evidence="2" id="KW-0812">Transmembrane</keyword>
<sequence>MSELTTAPTSSISRALMASATAMTTASANINGSASLSNGAKAGIVIGASVGVLVLLTLVIWLQIRWSRRMGTKFPDALTPIYPDSFGYIHGYPGPYNTVLHDMSSRDVERAPQSKEQGVRVPKTVRFQETKPHVEEQIAIVSEARDGEAGKDRRNSRTSVLTGSTL</sequence>
<reference evidence="5" key="3">
    <citation type="submission" date="2025-04" db="UniProtKB">
        <authorList>
            <consortium name="RefSeq"/>
        </authorList>
    </citation>
    <scope>IDENTIFICATION</scope>
    <source>
        <strain evidence="5">CBS 781.70</strain>
    </source>
</reference>
<feature type="region of interest" description="Disordered" evidence="1">
    <location>
        <begin position="145"/>
        <end position="166"/>
    </location>
</feature>
<organism evidence="3">
    <name type="scientific">Eremomyces bilateralis CBS 781.70</name>
    <dbReference type="NCBI Taxonomy" id="1392243"/>
    <lineage>
        <taxon>Eukaryota</taxon>
        <taxon>Fungi</taxon>
        <taxon>Dikarya</taxon>
        <taxon>Ascomycota</taxon>
        <taxon>Pezizomycotina</taxon>
        <taxon>Dothideomycetes</taxon>
        <taxon>Dothideomycetes incertae sedis</taxon>
        <taxon>Eremomycetales</taxon>
        <taxon>Eremomycetaceae</taxon>
        <taxon>Eremomyces</taxon>
    </lineage>
</organism>
<feature type="transmembrane region" description="Helical" evidence="2">
    <location>
        <begin position="44"/>
        <end position="64"/>
    </location>
</feature>
<evidence type="ECO:0000256" key="1">
    <source>
        <dbReference type="SAM" id="MobiDB-lite"/>
    </source>
</evidence>
<evidence type="ECO:0000256" key="2">
    <source>
        <dbReference type="SAM" id="Phobius"/>
    </source>
</evidence>
<proteinExistence type="predicted"/>
<protein>
    <submittedName>
        <fullName evidence="3 5">Uncharacterized protein</fullName>
    </submittedName>
</protein>
<accession>A0A6G1GBG5</accession>
<dbReference type="GeneID" id="54421580"/>
<keyword evidence="4" id="KW-1185">Reference proteome</keyword>
<feature type="compositionally biased region" description="Basic and acidic residues" evidence="1">
    <location>
        <begin position="145"/>
        <end position="155"/>
    </location>
</feature>
<keyword evidence="2" id="KW-0472">Membrane</keyword>
<keyword evidence="2" id="KW-1133">Transmembrane helix</keyword>